<gene>
    <name evidence="3" type="ORF">NIES593_08985</name>
</gene>
<proteinExistence type="inferred from homology"/>
<organism evidence="3 4">
    <name type="scientific">Hydrococcus rivularis NIES-593</name>
    <dbReference type="NCBI Taxonomy" id="1921803"/>
    <lineage>
        <taxon>Bacteria</taxon>
        <taxon>Bacillati</taxon>
        <taxon>Cyanobacteriota</taxon>
        <taxon>Cyanophyceae</taxon>
        <taxon>Pleurocapsales</taxon>
        <taxon>Hydrococcaceae</taxon>
        <taxon>Hydrococcus</taxon>
    </lineage>
</organism>
<dbReference type="InterPro" id="IPR005123">
    <property type="entry name" value="Oxoglu/Fe-dep_dioxygenase_dom"/>
</dbReference>
<keyword evidence="1" id="KW-0479">Metal-binding</keyword>
<dbReference type="AlphaFoldDB" id="A0A1U7HJL7"/>
<dbReference type="GO" id="GO:0046872">
    <property type="term" value="F:metal ion binding"/>
    <property type="evidence" value="ECO:0007669"/>
    <property type="project" value="UniProtKB-KW"/>
</dbReference>
<keyword evidence="1" id="KW-0408">Iron</keyword>
<dbReference type="Proteomes" id="UP000186868">
    <property type="component" value="Unassembled WGS sequence"/>
</dbReference>
<comment type="caution">
    <text evidence="3">The sequence shown here is derived from an EMBL/GenBank/DDBJ whole genome shotgun (WGS) entry which is preliminary data.</text>
</comment>
<dbReference type="InterPro" id="IPR044862">
    <property type="entry name" value="Pro_4_hyd_alph_FE2OG_OXY"/>
</dbReference>
<evidence type="ECO:0000256" key="1">
    <source>
        <dbReference type="RuleBase" id="RU003682"/>
    </source>
</evidence>
<evidence type="ECO:0000313" key="3">
    <source>
        <dbReference type="EMBL" id="OKH23782.1"/>
    </source>
</evidence>
<dbReference type="Pfam" id="PF13640">
    <property type="entry name" value="2OG-FeII_Oxy_3"/>
    <property type="match status" value="1"/>
</dbReference>
<dbReference type="RefSeq" id="WP_073599254.1">
    <property type="nucleotide sequence ID" value="NZ_MRCB01000008.1"/>
</dbReference>
<name>A0A1U7HJL7_9CYAN</name>
<evidence type="ECO:0000259" key="2">
    <source>
        <dbReference type="PROSITE" id="PS51471"/>
    </source>
</evidence>
<keyword evidence="1" id="KW-0560">Oxidoreductase</keyword>
<evidence type="ECO:0000313" key="4">
    <source>
        <dbReference type="Proteomes" id="UP000186868"/>
    </source>
</evidence>
<dbReference type="PROSITE" id="PS51471">
    <property type="entry name" value="FE2OG_OXY"/>
    <property type="match status" value="1"/>
</dbReference>
<feature type="domain" description="Fe2OG dioxygenase" evidence="2">
    <location>
        <begin position="110"/>
        <end position="215"/>
    </location>
</feature>
<accession>A0A1U7HJL7</accession>
<protein>
    <submittedName>
        <fullName evidence="3">2OG-Fe(II) oxygenase</fullName>
    </submittedName>
</protein>
<dbReference type="EMBL" id="MRCB01000008">
    <property type="protein sequence ID" value="OKH23782.1"/>
    <property type="molecule type" value="Genomic_DNA"/>
</dbReference>
<dbReference type="Gene3D" id="2.60.120.620">
    <property type="entry name" value="q2cbj1_9rhob like domain"/>
    <property type="match status" value="1"/>
</dbReference>
<comment type="similarity">
    <text evidence="1">Belongs to the iron/ascorbate-dependent oxidoreductase family.</text>
</comment>
<dbReference type="OrthoDB" id="9783171at2"/>
<sequence>MNRTELADYITKRLDLLFSEKIEEFCQYGRINSFIVDDVLPESLALQIYNAFPKKEEMIRKRSLRENKYVAAQMNLYNPILEEAIYAFQDLRVVSRLSEITGIKDLIADKYLYAGGISLMDKDCFLNPHIDNSHDKDRSNYRVLNLLYYVTPNWKLEYGGNLELWDNGLKGKPRTIWSKFNRLVVMITTRSSFHSVSPIRHEGQRCCLSNYYFSPTSIDGEEYFHITAFRGRPEQKLRDILLRGDIALRSAIRKLVPKGILPLSHVYKK</sequence>
<keyword evidence="4" id="KW-1185">Reference proteome</keyword>
<dbReference type="GO" id="GO:0016491">
    <property type="term" value="F:oxidoreductase activity"/>
    <property type="evidence" value="ECO:0007669"/>
    <property type="project" value="UniProtKB-KW"/>
</dbReference>
<reference evidence="3 4" key="1">
    <citation type="submission" date="2016-11" db="EMBL/GenBank/DDBJ databases">
        <title>Draft Genome Sequences of Nine Cyanobacterial Strains from Diverse Habitats.</title>
        <authorList>
            <person name="Zhu T."/>
            <person name="Hou S."/>
            <person name="Lu X."/>
            <person name="Hess W.R."/>
        </authorList>
    </citation>
    <scope>NUCLEOTIDE SEQUENCE [LARGE SCALE GENOMIC DNA]</scope>
    <source>
        <strain evidence="3 4">NIES-593</strain>
    </source>
</reference>
<dbReference type="STRING" id="1921803.NIES593_08985"/>